<feature type="modified residue" description="4-aspartylphosphate" evidence="1">
    <location>
        <position position="55"/>
    </location>
</feature>
<dbReference type="Pfam" id="PF04397">
    <property type="entry name" value="LytTR"/>
    <property type="match status" value="1"/>
</dbReference>
<dbReference type="Pfam" id="PF00072">
    <property type="entry name" value="Response_reg"/>
    <property type="match status" value="1"/>
</dbReference>
<dbReference type="Proteomes" id="UP000606008">
    <property type="component" value="Unassembled WGS sequence"/>
</dbReference>
<name>A0ABX0QCJ5_9BACT</name>
<dbReference type="InterPro" id="IPR007492">
    <property type="entry name" value="LytTR_DNA-bd_dom"/>
</dbReference>
<dbReference type="SMART" id="SM00850">
    <property type="entry name" value="LytTR"/>
    <property type="match status" value="1"/>
</dbReference>
<dbReference type="RefSeq" id="WP_166691255.1">
    <property type="nucleotide sequence ID" value="NZ_WAEL01000002.1"/>
</dbReference>
<dbReference type="PROSITE" id="PS50110">
    <property type="entry name" value="RESPONSE_REGULATORY"/>
    <property type="match status" value="1"/>
</dbReference>
<dbReference type="PANTHER" id="PTHR37299:SF1">
    <property type="entry name" value="STAGE 0 SPORULATION PROTEIN A HOMOLOG"/>
    <property type="match status" value="1"/>
</dbReference>
<dbReference type="SMART" id="SM00448">
    <property type="entry name" value="REC"/>
    <property type="match status" value="1"/>
</dbReference>
<feature type="domain" description="Response regulatory" evidence="2">
    <location>
        <begin position="4"/>
        <end position="130"/>
    </location>
</feature>
<dbReference type="InterPro" id="IPR001789">
    <property type="entry name" value="Sig_transdc_resp-reg_receiver"/>
</dbReference>
<protein>
    <submittedName>
        <fullName evidence="4">Response regulator transcription factor</fullName>
    </submittedName>
</protein>
<comment type="caution">
    <text evidence="4">The sequence shown here is derived from an EMBL/GenBank/DDBJ whole genome shotgun (WGS) entry which is preliminary data.</text>
</comment>
<evidence type="ECO:0000313" key="5">
    <source>
        <dbReference type="Proteomes" id="UP000606008"/>
    </source>
</evidence>
<evidence type="ECO:0000313" key="4">
    <source>
        <dbReference type="EMBL" id="NID09668.1"/>
    </source>
</evidence>
<dbReference type="PROSITE" id="PS50930">
    <property type="entry name" value="HTH_LYTTR"/>
    <property type="match status" value="1"/>
</dbReference>
<dbReference type="EMBL" id="WAEL01000002">
    <property type="protein sequence ID" value="NID09668.1"/>
    <property type="molecule type" value="Genomic_DNA"/>
</dbReference>
<keyword evidence="5" id="KW-1185">Reference proteome</keyword>
<dbReference type="InterPro" id="IPR011006">
    <property type="entry name" value="CheY-like_superfamily"/>
</dbReference>
<dbReference type="InterPro" id="IPR046947">
    <property type="entry name" value="LytR-like"/>
</dbReference>
<dbReference type="Gene3D" id="2.40.50.1020">
    <property type="entry name" value="LytTr DNA-binding domain"/>
    <property type="match status" value="1"/>
</dbReference>
<reference evidence="4" key="1">
    <citation type="submission" date="2024-05" db="EMBL/GenBank/DDBJ databases">
        <authorList>
            <person name="Jung D.-H."/>
        </authorList>
    </citation>
    <scope>NUCLEOTIDE SEQUENCE</scope>
    <source>
        <strain evidence="4">JA-25</strain>
    </source>
</reference>
<dbReference type="Gene3D" id="3.40.50.2300">
    <property type="match status" value="1"/>
</dbReference>
<dbReference type="SUPFAM" id="SSF52172">
    <property type="entry name" value="CheY-like"/>
    <property type="match status" value="1"/>
</dbReference>
<keyword evidence="1" id="KW-0597">Phosphoprotein</keyword>
<gene>
    <name evidence="4" type="ORF">F7231_05755</name>
</gene>
<proteinExistence type="predicted"/>
<organism evidence="4 5">
    <name type="scientific">Fibrivirga algicola</name>
    <dbReference type="NCBI Taxonomy" id="2950420"/>
    <lineage>
        <taxon>Bacteria</taxon>
        <taxon>Pseudomonadati</taxon>
        <taxon>Bacteroidota</taxon>
        <taxon>Cytophagia</taxon>
        <taxon>Cytophagales</taxon>
        <taxon>Spirosomataceae</taxon>
        <taxon>Fibrivirga</taxon>
    </lineage>
</organism>
<feature type="domain" description="HTH LytTR-type" evidence="3">
    <location>
        <begin position="144"/>
        <end position="245"/>
    </location>
</feature>
<accession>A0ABX0QCJ5</accession>
<sequence>MLLTAIAIDDEPQALAVIRLHAAKVPFLELKATFTDAFEAIAWLQTNHVDLLFLDIKMPDISGVEVVKCLPGPARRGPASRNGGTVVGPMVIFTTAYSDYAVQGFELDAVDYLLKPFSLARFLKACTRALDMHMLRSGNVPEFIFVKTGYEDEKVMLDELLYVEADGNYLSLVLPTRKLLTRQTMTEFMQQVPPDQFVRVHRSYCVAVNKINKLSRQDITVAGYAIPIGASYEEAVATIRTRLAL</sequence>
<evidence type="ECO:0000256" key="1">
    <source>
        <dbReference type="PROSITE-ProRule" id="PRU00169"/>
    </source>
</evidence>
<evidence type="ECO:0000259" key="3">
    <source>
        <dbReference type="PROSITE" id="PS50930"/>
    </source>
</evidence>
<evidence type="ECO:0000259" key="2">
    <source>
        <dbReference type="PROSITE" id="PS50110"/>
    </source>
</evidence>
<dbReference type="PANTHER" id="PTHR37299">
    <property type="entry name" value="TRANSCRIPTIONAL REGULATOR-RELATED"/>
    <property type="match status" value="1"/>
</dbReference>